<dbReference type="GO" id="GO:0016787">
    <property type="term" value="F:hydrolase activity"/>
    <property type="evidence" value="ECO:0007669"/>
    <property type="project" value="UniProtKB-KW"/>
</dbReference>
<keyword evidence="3" id="KW-1185">Reference proteome</keyword>
<dbReference type="Proteomes" id="UP000251889">
    <property type="component" value="Unassembled WGS sequence"/>
</dbReference>
<dbReference type="SUPFAM" id="SSF56281">
    <property type="entry name" value="Metallo-hydrolase/oxidoreductase"/>
    <property type="match status" value="1"/>
</dbReference>
<organism evidence="2 3">
    <name type="scientific">Pseudochryseolinea flava</name>
    <dbReference type="NCBI Taxonomy" id="2059302"/>
    <lineage>
        <taxon>Bacteria</taxon>
        <taxon>Pseudomonadati</taxon>
        <taxon>Bacteroidota</taxon>
        <taxon>Cytophagia</taxon>
        <taxon>Cytophagales</taxon>
        <taxon>Fulvivirgaceae</taxon>
        <taxon>Pseudochryseolinea</taxon>
    </lineage>
</organism>
<gene>
    <name evidence="2" type="ORF">DQQ10_20640</name>
</gene>
<dbReference type="PANTHER" id="PTHR47619:SF1">
    <property type="entry name" value="EXODEOXYRIBONUCLEASE WALJ"/>
    <property type="match status" value="1"/>
</dbReference>
<dbReference type="SMART" id="SM00849">
    <property type="entry name" value="Lactamase_B"/>
    <property type="match status" value="1"/>
</dbReference>
<dbReference type="EMBL" id="QMFY01000013">
    <property type="protein sequence ID" value="RAV99136.1"/>
    <property type="molecule type" value="Genomic_DNA"/>
</dbReference>
<dbReference type="OrthoDB" id="9781189at2"/>
<dbReference type="Pfam" id="PF12706">
    <property type="entry name" value="Lactamase_B_2"/>
    <property type="match status" value="1"/>
</dbReference>
<evidence type="ECO:0000313" key="2">
    <source>
        <dbReference type="EMBL" id="RAV99136.1"/>
    </source>
</evidence>
<dbReference type="InterPro" id="IPR036866">
    <property type="entry name" value="RibonucZ/Hydroxyglut_hydro"/>
</dbReference>
<sequence>MSLFITSLNSGSNGNCYYVGNEDEAVLIDAGISCRETEKRLKRLELDINKIKAIFITHEHADHIQGVRVLVKKYRLPVYITPRTLHQSHIFISPHLIRSFQPYEPVVIGNLAITAFPKLHDAIDPHSFVVSCGNVRVGVMTDIGRVCPHVVHNFQNCHAVFLESNYDAEMLENGPYSYGLKNRIRGGKGHISNSEAFRLFVEHRSPFMSHLLLSHLSHDNNTPTLVENLFKSMAGDTQVIIASRFEETAVYHISSSVDLIPPILSEPVITYESLVKMKPVRKVKAVKNQFQLNLF</sequence>
<comment type="caution">
    <text evidence="2">The sequence shown here is derived from an EMBL/GenBank/DDBJ whole genome shotgun (WGS) entry which is preliminary data.</text>
</comment>
<proteinExistence type="predicted"/>
<protein>
    <submittedName>
        <fullName evidence="2">MBL fold metallo-hydrolase</fullName>
    </submittedName>
</protein>
<keyword evidence="2" id="KW-0378">Hydrolase</keyword>
<dbReference type="InterPro" id="IPR052533">
    <property type="entry name" value="WalJ/YycJ-like"/>
</dbReference>
<dbReference type="AlphaFoldDB" id="A0A364XXL3"/>
<reference evidence="2 3" key="1">
    <citation type="submission" date="2018-06" db="EMBL/GenBank/DDBJ databases">
        <title>Chryseolinea flavus sp. nov., a member of the phylum Bacteroidetes isolated from soil.</title>
        <authorList>
            <person name="Li Y."/>
            <person name="Wang J."/>
        </authorList>
    </citation>
    <scope>NUCLEOTIDE SEQUENCE [LARGE SCALE GENOMIC DNA]</scope>
    <source>
        <strain evidence="2 3">SDU1-6</strain>
    </source>
</reference>
<dbReference type="PANTHER" id="PTHR47619">
    <property type="entry name" value="METALLO-HYDROLASE YYCJ-RELATED"/>
    <property type="match status" value="1"/>
</dbReference>
<evidence type="ECO:0000313" key="3">
    <source>
        <dbReference type="Proteomes" id="UP000251889"/>
    </source>
</evidence>
<feature type="domain" description="Metallo-beta-lactamase" evidence="1">
    <location>
        <begin position="13"/>
        <end position="190"/>
    </location>
</feature>
<evidence type="ECO:0000259" key="1">
    <source>
        <dbReference type="SMART" id="SM00849"/>
    </source>
</evidence>
<name>A0A364XXL3_9BACT</name>
<accession>A0A364XXL3</accession>
<dbReference type="RefSeq" id="WP_112748948.1">
    <property type="nucleotide sequence ID" value="NZ_QMFY01000013.1"/>
</dbReference>
<dbReference type="InterPro" id="IPR001279">
    <property type="entry name" value="Metallo-B-lactamas"/>
</dbReference>
<dbReference type="Gene3D" id="3.60.15.10">
    <property type="entry name" value="Ribonuclease Z/Hydroxyacylglutathione hydrolase-like"/>
    <property type="match status" value="1"/>
</dbReference>